<evidence type="ECO:0000256" key="9">
    <source>
        <dbReference type="ARBA" id="ARBA00023239"/>
    </source>
</evidence>
<keyword evidence="4 12" id="KW-0210">Decarboxylase</keyword>
<keyword evidence="9 12" id="KW-0456">Lyase</keyword>
<feature type="active site" description="Charge relay system; for autoendoproteolytic cleavage activity" evidence="12">
    <location>
        <position position="152"/>
    </location>
</feature>
<comment type="catalytic activity">
    <reaction evidence="12">
        <text>a 1,2-diacyl-sn-glycero-3-phospho-L-serine + H(+) = a 1,2-diacyl-sn-glycero-3-phosphoethanolamine + CO2</text>
        <dbReference type="Rhea" id="RHEA:20828"/>
        <dbReference type="ChEBI" id="CHEBI:15378"/>
        <dbReference type="ChEBI" id="CHEBI:16526"/>
        <dbReference type="ChEBI" id="CHEBI:57262"/>
        <dbReference type="ChEBI" id="CHEBI:64612"/>
        <dbReference type="EC" id="4.1.1.65"/>
    </reaction>
</comment>
<feature type="active site" description="Charge relay system; for autoendoproteolytic cleavage activity" evidence="12">
    <location>
        <position position="95"/>
    </location>
</feature>
<keyword evidence="2 12" id="KW-1003">Cell membrane</keyword>
<comment type="similarity">
    <text evidence="12">Belongs to the phosphatidylserine decarboxylase family. PSD-B subfamily. Prokaryotic type I sub-subfamily.</text>
</comment>
<dbReference type="InterPro" id="IPR033177">
    <property type="entry name" value="PSD-B"/>
</dbReference>
<evidence type="ECO:0000256" key="3">
    <source>
        <dbReference type="ARBA" id="ARBA00022516"/>
    </source>
</evidence>
<dbReference type="Pfam" id="PF02666">
    <property type="entry name" value="PS_Dcarbxylase"/>
    <property type="match status" value="1"/>
</dbReference>
<gene>
    <name evidence="14" type="primary">asd</name>
    <name evidence="12" type="synonym">psd</name>
    <name evidence="14" type="ORF">ACERLL_09680</name>
</gene>
<dbReference type="EC" id="4.1.1.65" evidence="12"/>
<comment type="cofactor">
    <cofactor evidence="12">
        <name>pyruvate</name>
        <dbReference type="ChEBI" id="CHEBI:15361"/>
    </cofactor>
    <text evidence="12">Binds 1 pyruvoyl group covalently per subunit.</text>
</comment>
<dbReference type="PANTHER" id="PTHR10067">
    <property type="entry name" value="PHOSPHATIDYLSERINE DECARBOXYLASE"/>
    <property type="match status" value="1"/>
</dbReference>
<sequence length="294" mass="32530">MTVRKSLARLGAWAQYPLPHHGLSRLMGQITRRRHPWIRRPLIRWFMNRYRVDLSEAVEPEPSAYPDFQAFFTRALKPDARPICEHPDGIASPADGAVSETGALQDGRTVHAKDTAFRARELLGGSDALADPFADGSFFTVYLAPRDYHRVHMPVDGRLREMVHIPGRAFSVSPVTTAHVPNLFARNERVVALFDTAAGPMAVVLVGAMLVATIGTVWAGTITPPTRRRIRHWHYAENGKRPVSLRKGEELGWFNLGSTVIVLFGPGKARWSDGLSAGQRVLTGDCVGRLSTTP</sequence>
<evidence type="ECO:0000256" key="1">
    <source>
        <dbReference type="ARBA" id="ARBA00005189"/>
    </source>
</evidence>
<evidence type="ECO:0000256" key="2">
    <source>
        <dbReference type="ARBA" id="ARBA00022475"/>
    </source>
</evidence>
<keyword evidence="5 12" id="KW-0443">Lipid metabolism</keyword>
<evidence type="ECO:0000313" key="14">
    <source>
        <dbReference type="EMBL" id="MFA9461092.1"/>
    </source>
</evidence>
<evidence type="ECO:0000256" key="4">
    <source>
        <dbReference type="ARBA" id="ARBA00022793"/>
    </source>
</evidence>
<comment type="pathway">
    <text evidence="12">Phospholipid metabolism; phosphatidylethanolamine biosynthesis; phosphatidylethanolamine from CDP-diacylglycerol: step 2/2.</text>
</comment>
<keyword evidence="7 12" id="KW-0865">Zymogen</keyword>
<dbReference type="InterPro" id="IPR003817">
    <property type="entry name" value="PS_Dcarbxylase"/>
</dbReference>
<comment type="PTM">
    <text evidence="12">Is synthesized initially as an inactive proenzyme. Formation of the active enzyme involves a self-maturation process in which the active site pyruvoyl group is generated from an internal serine residue via an autocatalytic post-translational modification. Two non-identical subunits are generated from the proenzyme in this reaction, and the pyruvate is formed at the N-terminus of the alpha chain, which is derived from the carboxyl end of the proenzyme. The autoendoproteolytic cleavage occurs by a canonical serine protease mechanism, in which the side chain hydroxyl group of the serine supplies its oxygen atom to form the C-terminus of the beta chain, while the remainder of the serine residue undergoes an oxidative deamination to produce ammonia and the pyruvoyl prosthetic group on the alpha chain. During this reaction, the Ser that is part of the protease active site of the proenzyme becomes the pyruvoyl prosthetic group, which constitutes an essential element of the active site of the mature decarboxylase.</text>
</comment>
<feature type="active site" description="Schiff-base intermediate with substrate; via pyruvic acid; for decarboxylase activity" evidence="12">
    <location>
        <position position="258"/>
    </location>
</feature>
<evidence type="ECO:0000256" key="13">
    <source>
        <dbReference type="SAM" id="Phobius"/>
    </source>
</evidence>
<keyword evidence="8 12" id="KW-0594">Phospholipid biosynthesis</keyword>
<keyword evidence="3 12" id="KW-0444">Lipid biosynthesis</keyword>
<keyword evidence="11 12" id="KW-0670">Pyruvate</keyword>
<dbReference type="InterPro" id="IPR033178">
    <property type="entry name" value="PSD_type1_pro"/>
</dbReference>
<evidence type="ECO:0000256" key="8">
    <source>
        <dbReference type="ARBA" id="ARBA00023209"/>
    </source>
</evidence>
<evidence type="ECO:0000256" key="7">
    <source>
        <dbReference type="ARBA" id="ARBA00023145"/>
    </source>
</evidence>
<comment type="caution">
    <text evidence="14">The sequence shown here is derived from an EMBL/GenBank/DDBJ whole genome shotgun (WGS) entry which is preliminary data.</text>
</comment>
<dbReference type="Proteomes" id="UP001575181">
    <property type="component" value="Unassembled WGS sequence"/>
</dbReference>
<feature type="site" description="Cleavage (non-hydrolytic); by autocatalysis" evidence="12">
    <location>
        <begin position="257"/>
        <end position="258"/>
    </location>
</feature>
<feature type="chain" id="PRO_5044903127" description="Phosphatidylserine decarboxylase alpha chain" evidence="12">
    <location>
        <begin position="258"/>
        <end position="294"/>
    </location>
</feature>
<accession>A0ABV4TVU8</accession>
<evidence type="ECO:0000313" key="15">
    <source>
        <dbReference type="Proteomes" id="UP001575181"/>
    </source>
</evidence>
<dbReference type="HAMAP" id="MF_00662">
    <property type="entry name" value="PS_decarb_PSD_B_type1"/>
    <property type="match status" value="1"/>
</dbReference>
<comment type="pathway">
    <text evidence="1">Lipid metabolism.</text>
</comment>
<dbReference type="PANTHER" id="PTHR10067:SF6">
    <property type="entry name" value="PHOSPHATIDYLSERINE DECARBOXYLASE PROENZYME, MITOCHONDRIAL"/>
    <property type="match status" value="1"/>
</dbReference>
<comment type="subunit">
    <text evidence="12">Heterodimer of a large membrane-associated beta subunit and a small pyruvoyl-containing alpha subunit.</text>
</comment>
<comment type="subcellular location">
    <subcellularLocation>
        <location evidence="12">Cell membrane</location>
        <topology evidence="12">Peripheral membrane protein</topology>
    </subcellularLocation>
</comment>
<feature type="transmembrane region" description="Helical" evidence="13">
    <location>
        <begin position="197"/>
        <end position="221"/>
    </location>
</feature>
<evidence type="ECO:0000256" key="6">
    <source>
        <dbReference type="ARBA" id="ARBA00023136"/>
    </source>
</evidence>
<feature type="chain" id="PRO_5044903126" description="Phosphatidylserine decarboxylase beta chain" evidence="12">
    <location>
        <begin position="1"/>
        <end position="257"/>
    </location>
</feature>
<name>A0ABV4TVU8_9GAMM</name>
<evidence type="ECO:0000256" key="12">
    <source>
        <dbReference type="HAMAP-Rule" id="MF_00662"/>
    </source>
</evidence>
<feature type="modified residue" description="Pyruvic acid (Ser); by autocatalysis" evidence="12">
    <location>
        <position position="258"/>
    </location>
</feature>
<keyword evidence="15" id="KW-1185">Reference proteome</keyword>
<keyword evidence="6 12" id="KW-0472">Membrane</keyword>
<keyword evidence="13" id="KW-0812">Transmembrane</keyword>
<proteinExistence type="inferred from homology"/>
<keyword evidence="13" id="KW-1133">Transmembrane helix</keyword>
<reference evidence="14 15" key="1">
    <citation type="submission" date="2024-08" db="EMBL/GenBank/DDBJ databases">
        <title>Whole-genome sequencing of halo(alkali)philic microorganisms from hypersaline lakes.</title>
        <authorList>
            <person name="Sorokin D.Y."/>
            <person name="Merkel A.Y."/>
            <person name="Messina E."/>
            <person name="Yakimov M."/>
        </authorList>
    </citation>
    <scope>NUCLEOTIDE SEQUENCE [LARGE SCALE GENOMIC DNA]</scope>
    <source>
        <strain evidence="14 15">Cl-TMA</strain>
    </source>
</reference>
<dbReference type="NCBIfam" id="TIGR00163">
    <property type="entry name" value="PS_decarb"/>
    <property type="match status" value="1"/>
</dbReference>
<comment type="function">
    <text evidence="12">Catalyzes the formation of phosphatidylethanolamine (PtdEtn) from phosphatidylserine (PtdSer).</text>
</comment>
<evidence type="ECO:0000256" key="10">
    <source>
        <dbReference type="ARBA" id="ARBA00023264"/>
    </source>
</evidence>
<dbReference type="GO" id="GO:0004609">
    <property type="term" value="F:phosphatidylserine decarboxylase activity"/>
    <property type="evidence" value="ECO:0007669"/>
    <property type="project" value="UniProtKB-EC"/>
</dbReference>
<protein>
    <recommendedName>
        <fullName evidence="12">Phosphatidylserine decarboxylase proenzyme</fullName>
        <ecNumber evidence="12">4.1.1.65</ecNumber>
    </recommendedName>
    <component>
        <recommendedName>
            <fullName evidence="12">Phosphatidylserine decarboxylase alpha chain</fullName>
        </recommendedName>
    </component>
    <component>
        <recommendedName>
            <fullName evidence="12">Phosphatidylserine decarboxylase beta chain</fullName>
        </recommendedName>
    </component>
</protein>
<evidence type="ECO:0000256" key="5">
    <source>
        <dbReference type="ARBA" id="ARBA00023098"/>
    </source>
</evidence>
<dbReference type="RefSeq" id="WP_373655878.1">
    <property type="nucleotide sequence ID" value="NZ_JBGUAW010000006.1"/>
</dbReference>
<evidence type="ECO:0000256" key="11">
    <source>
        <dbReference type="ARBA" id="ARBA00023317"/>
    </source>
</evidence>
<keyword evidence="10 12" id="KW-1208">Phospholipid metabolism</keyword>
<feature type="active site" description="Charge relay system; for autoendoproteolytic cleavage activity" evidence="12">
    <location>
        <position position="258"/>
    </location>
</feature>
<organism evidence="14 15">
    <name type="scientific">Thiohalorhabdus methylotrophus</name>
    <dbReference type="NCBI Taxonomy" id="3242694"/>
    <lineage>
        <taxon>Bacteria</taxon>
        <taxon>Pseudomonadati</taxon>
        <taxon>Pseudomonadota</taxon>
        <taxon>Gammaproteobacteria</taxon>
        <taxon>Thiohalorhabdales</taxon>
        <taxon>Thiohalorhabdaceae</taxon>
        <taxon>Thiohalorhabdus</taxon>
    </lineage>
</organism>
<dbReference type="EMBL" id="JBGUAW010000006">
    <property type="protein sequence ID" value="MFA9461092.1"/>
    <property type="molecule type" value="Genomic_DNA"/>
</dbReference>